<dbReference type="Pfam" id="PF00550">
    <property type="entry name" value="PP-binding"/>
    <property type="match status" value="1"/>
</dbReference>
<organism evidence="2 4">
    <name type="scientific">Didymodactylos carnosus</name>
    <dbReference type="NCBI Taxonomy" id="1234261"/>
    <lineage>
        <taxon>Eukaryota</taxon>
        <taxon>Metazoa</taxon>
        <taxon>Spiralia</taxon>
        <taxon>Gnathifera</taxon>
        <taxon>Rotifera</taxon>
        <taxon>Eurotatoria</taxon>
        <taxon>Bdelloidea</taxon>
        <taxon>Philodinida</taxon>
        <taxon>Philodinidae</taxon>
        <taxon>Didymodactylos</taxon>
    </lineage>
</organism>
<evidence type="ECO:0000313" key="4">
    <source>
        <dbReference type="Proteomes" id="UP000677228"/>
    </source>
</evidence>
<dbReference type="AlphaFoldDB" id="A0A8S2FAK6"/>
<feature type="domain" description="Carrier" evidence="1">
    <location>
        <begin position="21"/>
        <end position="99"/>
    </location>
</feature>
<dbReference type="SUPFAM" id="SSF51161">
    <property type="entry name" value="Trimeric LpxA-like enzymes"/>
    <property type="match status" value="1"/>
</dbReference>
<dbReference type="InterPro" id="IPR036736">
    <property type="entry name" value="ACP-like_sf"/>
</dbReference>
<dbReference type="PROSITE" id="PS50075">
    <property type="entry name" value="CARRIER"/>
    <property type="match status" value="1"/>
</dbReference>
<gene>
    <name evidence="2" type="ORF">OVA965_LOCUS33084</name>
    <name evidence="3" type="ORF">TMI583_LOCUS33964</name>
</gene>
<dbReference type="InterPro" id="IPR009081">
    <property type="entry name" value="PP-bd_ACP"/>
</dbReference>
<proteinExistence type="predicted"/>
<accession>A0A8S2FAK6</accession>
<dbReference type="Gene3D" id="1.10.1200.10">
    <property type="entry name" value="ACP-like"/>
    <property type="match status" value="1"/>
</dbReference>
<evidence type="ECO:0000313" key="3">
    <source>
        <dbReference type="EMBL" id="CAF4209193.1"/>
    </source>
</evidence>
<dbReference type="EMBL" id="CAJNOK010026400">
    <property type="protein sequence ID" value="CAF1402309.1"/>
    <property type="molecule type" value="Genomic_DNA"/>
</dbReference>
<evidence type="ECO:0000259" key="1">
    <source>
        <dbReference type="PROSITE" id="PS50075"/>
    </source>
</evidence>
<dbReference type="Proteomes" id="UP000677228">
    <property type="component" value="Unassembled WGS sequence"/>
</dbReference>
<reference evidence="2" key="1">
    <citation type="submission" date="2021-02" db="EMBL/GenBank/DDBJ databases">
        <authorList>
            <person name="Nowell W R."/>
        </authorList>
    </citation>
    <scope>NUCLEOTIDE SEQUENCE</scope>
</reference>
<dbReference type="Proteomes" id="UP000682733">
    <property type="component" value="Unassembled WGS sequence"/>
</dbReference>
<evidence type="ECO:0000313" key="2">
    <source>
        <dbReference type="EMBL" id="CAF1402309.1"/>
    </source>
</evidence>
<dbReference type="Gene3D" id="2.160.10.10">
    <property type="entry name" value="Hexapeptide repeat proteins"/>
    <property type="match status" value="1"/>
</dbReference>
<sequence length="400" mass="44775">MVSAVAELLVNNSQKNDKYQKPQTALEKRIHNIFLEVFNLSSSSNIDITKSFNELRISSVEMMKLLTKLRHSLYSKIDLDFLLSNPSIHELSLTLEPLIGIDNAVKLHREANECGQRPTPSLVTELLLCGAQIGSNVHIYTTDINTPDLLIVYDNIYIDSEVMLNNFSYNHTIFELNVIQIDSNCAISVRSVLHHRVHLKQNVLIKSMSSVTGTVEMNTIINGDQKQQQDNDDFQLLQDKLKFMSFSLSFAQCNDCIMGTYCTIQVSSNIPEHTIIGTMTRVDPKTTVATTRTANSVIILGLPGKEMPLEFRFDLRFCLWNDHGASASEFLMGTQFLVYFLRGIGASIPGNDLVIMLELVLRPLYRTTNDSTHSGSNCDRCLVAICALVEKCLSDSADDA</sequence>
<protein>
    <recommendedName>
        <fullName evidence="1">Carrier domain-containing protein</fullName>
    </recommendedName>
</protein>
<dbReference type="InterPro" id="IPR011004">
    <property type="entry name" value="Trimer_LpxA-like_sf"/>
</dbReference>
<name>A0A8S2FAK6_9BILA</name>
<dbReference type="SUPFAM" id="SSF47336">
    <property type="entry name" value="ACP-like"/>
    <property type="match status" value="1"/>
</dbReference>
<comment type="caution">
    <text evidence="2">The sequence shown here is derived from an EMBL/GenBank/DDBJ whole genome shotgun (WGS) entry which is preliminary data.</text>
</comment>
<dbReference type="EMBL" id="CAJOBA010048130">
    <property type="protein sequence ID" value="CAF4209193.1"/>
    <property type="molecule type" value="Genomic_DNA"/>
</dbReference>